<dbReference type="PANTHER" id="PTHR18896:SF60">
    <property type="entry name" value="PHOSPHOLIPASE D"/>
    <property type="match status" value="1"/>
</dbReference>
<dbReference type="InterPro" id="IPR015679">
    <property type="entry name" value="PLipase_D_fam"/>
</dbReference>
<keyword evidence="4" id="KW-0964">Secreted</keyword>
<keyword evidence="9" id="KW-0812">Transmembrane</keyword>
<dbReference type="PROSITE" id="PS50035">
    <property type="entry name" value="PLD"/>
    <property type="match status" value="2"/>
</dbReference>
<dbReference type="EMBL" id="FOHO01000004">
    <property type="protein sequence ID" value="SET29238.1"/>
    <property type="molecule type" value="Genomic_DNA"/>
</dbReference>
<evidence type="ECO:0000259" key="10">
    <source>
        <dbReference type="PROSITE" id="PS50035"/>
    </source>
</evidence>
<comment type="function">
    <text evidence="1">Could be a virulence factor.</text>
</comment>
<keyword evidence="9" id="KW-1133">Transmembrane helix</keyword>
<evidence type="ECO:0000256" key="6">
    <source>
        <dbReference type="ARBA" id="ARBA00022801"/>
    </source>
</evidence>
<accession>A0A1I0DAW3</accession>
<gene>
    <name evidence="11" type="ORF">SAMN04489858_10469</name>
</gene>
<dbReference type="GO" id="GO:0005886">
    <property type="term" value="C:plasma membrane"/>
    <property type="evidence" value="ECO:0007669"/>
    <property type="project" value="TreeGrafter"/>
</dbReference>
<reference evidence="11 12" key="1">
    <citation type="submission" date="2016-10" db="EMBL/GenBank/DDBJ databases">
        <authorList>
            <person name="de Groot N.N."/>
        </authorList>
    </citation>
    <scope>NUCLEOTIDE SEQUENCE [LARGE SCALE GENOMIC DNA]</scope>
    <source>
        <strain evidence="11 12">DSM 17862</strain>
    </source>
</reference>
<sequence length="503" mass="56329">MTQFRPGRNCWRVEPADRLSFIVDGKDYFRALREALIQAERLVMLIGWDFDFAIDMLPGESDKDGNAPDGLPNAVGPFLDAIAARRPDLDIYLLKWSGGALIAPGRVLPSLQVKFMSPDQIHLAFDGRHPIGACHHQKLVAIDDCLAFCGGIDLTAGRWDDRRHLDDNPLRSIEDGRIMQPWHDASAVFSGKAAEAIAVLARRRWLRANDEELDDTYRPGGDIWPDSIDPMFRDQQVAIARTEPPDENDPMVDEIEQMYLDAIAEAQDSIYLESQYFCADTVTRALERRISQPDCPEIVVINPHAAQKAVEDHAMHIPRSSAIRRLQRADRNGRFRILYPVTEAGQPIYVHAKVMVVDGRVLRVGSSNIDRRSMGFDTECDIAMQADGPDNQARVRDFRDGLIAEHLGADLKTVQDRIDDLGGIIPAIESLMGGTGKTLHPLHPRRHHPWFGEALAESRVFDPRYRRSAQARLGITSRHIMIGAALLGAGALAWRWGRKGGRD</sequence>
<comment type="subcellular location">
    <subcellularLocation>
        <location evidence="2">Secreted</location>
    </subcellularLocation>
</comment>
<evidence type="ECO:0000256" key="9">
    <source>
        <dbReference type="SAM" id="Phobius"/>
    </source>
</evidence>
<dbReference type="SMART" id="SM00155">
    <property type="entry name" value="PLDc"/>
    <property type="match status" value="2"/>
</dbReference>
<dbReference type="InterPro" id="IPR025202">
    <property type="entry name" value="PLD-like_dom"/>
</dbReference>
<dbReference type="Gene3D" id="3.30.870.10">
    <property type="entry name" value="Endonuclease Chain A"/>
    <property type="match status" value="2"/>
</dbReference>
<keyword evidence="12" id="KW-1185">Reference proteome</keyword>
<evidence type="ECO:0000256" key="8">
    <source>
        <dbReference type="ARBA" id="ARBA00029594"/>
    </source>
</evidence>
<dbReference type="GO" id="GO:0005576">
    <property type="term" value="C:extracellular region"/>
    <property type="evidence" value="ECO:0007669"/>
    <property type="project" value="UniProtKB-SubCell"/>
</dbReference>
<dbReference type="AlphaFoldDB" id="A0A1I0DAW3"/>
<evidence type="ECO:0000256" key="5">
    <source>
        <dbReference type="ARBA" id="ARBA00022737"/>
    </source>
</evidence>
<dbReference type="GO" id="GO:0009395">
    <property type="term" value="P:phospholipid catabolic process"/>
    <property type="evidence" value="ECO:0007669"/>
    <property type="project" value="TreeGrafter"/>
</dbReference>
<keyword evidence="6" id="KW-0378">Hydrolase</keyword>
<evidence type="ECO:0000256" key="7">
    <source>
        <dbReference type="ARBA" id="ARBA00023098"/>
    </source>
</evidence>
<dbReference type="InterPro" id="IPR001736">
    <property type="entry name" value="PLipase_D/transphosphatidylase"/>
</dbReference>
<dbReference type="CDD" id="cd09143">
    <property type="entry name" value="PLDc_vPLD1_2_like_bac_2"/>
    <property type="match status" value="1"/>
</dbReference>
<name>A0A1I0DAW3_9RHOB</name>
<evidence type="ECO:0000256" key="2">
    <source>
        <dbReference type="ARBA" id="ARBA00004613"/>
    </source>
</evidence>
<keyword evidence="5" id="KW-0677">Repeat</keyword>
<dbReference type="CDD" id="cd09140">
    <property type="entry name" value="PLDc_vPLD1_2_like_bac_1"/>
    <property type="match status" value="1"/>
</dbReference>
<dbReference type="RefSeq" id="WP_090733660.1">
    <property type="nucleotide sequence ID" value="NZ_FOHO01000004.1"/>
</dbReference>
<dbReference type="Proteomes" id="UP000199180">
    <property type="component" value="Unassembled WGS sequence"/>
</dbReference>
<dbReference type="GO" id="GO:0004630">
    <property type="term" value="F:phospholipase D activity"/>
    <property type="evidence" value="ECO:0007669"/>
    <property type="project" value="TreeGrafter"/>
</dbReference>
<keyword evidence="7" id="KW-0443">Lipid metabolism</keyword>
<dbReference type="STRING" id="364199.SAMN04489858_10469"/>
<evidence type="ECO:0000256" key="3">
    <source>
        <dbReference type="ARBA" id="ARBA00018392"/>
    </source>
</evidence>
<protein>
    <recommendedName>
        <fullName evidence="3">Phospholipase D</fullName>
    </recommendedName>
    <alternativeName>
        <fullName evidence="8">Choline phosphatase</fullName>
    </alternativeName>
</protein>
<organism evidence="11 12">
    <name type="scientific">Paracoccus homiensis</name>
    <dbReference type="NCBI Taxonomy" id="364199"/>
    <lineage>
        <taxon>Bacteria</taxon>
        <taxon>Pseudomonadati</taxon>
        <taxon>Pseudomonadota</taxon>
        <taxon>Alphaproteobacteria</taxon>
        <taxon>Rhodobacterales</taxon>
        <taxon>Paracoccaceae</taxon>
        <taxon>Paracoccus</taxon>
    </lineage>
</organism>
<evidence type="ECO:0000256" key="4">
    <source>
        <dbReference type="ARBA" id="ARBA00022525"/>
    </source>
</evidence>
<evidence type="ECO:0000313" key="12">
    <source>
        <dbReference type="Proteomes" id="UP000199180"/>
    </source>
</evidence>
<dbReference type="SUPFAM" id="SSF56024">
    <property type="entry name" value="Phospholipase D/nuclease"/>
    <property type="match status" value="2"/>
</dbReference>
<feature type="domain" description="PLD phosphodiesterase" evidence="10">
    <location>
        <begin position="131"/>
        <end position="158"/>
    </location>
</feature>
<evidence type="ECO:0000256" key="1">
    <source>
        <dbReference type="ARBA" id="ARBA00003145"/>
    </source>
</evidence>
<keyword evidence="9" id="KW-0472">Membrane</keyword>
<dbReference type="PANTHER" id="PTHR18896">
    <property type="entry name" value="PHOSPHOLIPASE D"/>
    <property type="match status" value="1"/>
</dbReference>
<proteinExistence type="predicted"/>
<dbReference type="Pfam" id="PF13091">
    <property type="entry name" value="PLDc_2"/>
    <property type="match status" value="1"/>
</dbReference>
<dbReference type="OrthoDB" id="8828485at2"/>
<feature type="transmembrane region" description="Helical" evidence="9">
    <location>
        <begin position="480"/>
        <end position="497"/>
    </location>
</feature>
<feature type="domain" description="PLD phosphodiesterase" evidence="10">
    <location>
        <begin position="346"/>
        <end position="373"/>
    </location>
</feature>
<evidence type="ECO:0000313" key="11">
    <source>
        <dbReference type="EMBL" id="SET29238.1"/>
    </source>
</evidence>